<evidence type="ECO:0000259" key="5">
    <source>
        <dbReference type="Pfam" id="PF13178"/>
    </source>
</evidence>
<dbReference type="InterPro" id="IPR025064">
    <property type="entry name" value="DUF4005"/>
</dbReference>
<feature type="compositionally biased region" description="Polar residues" evidence="4">
    <location>
        <begin position="291"/>
        <end position="300"/>
    </location>
</feature>
<dbReference type="PANTHER" id="PTHR32295">
    <property type="entry name" value="IQ-DOMAIN 5-RELATED"/>
    <property type="match status" value="1"/>
</dbReference>
<feature type="compositionally biased region" description="Basic and acidic residues" evidence="4">
    <location>
        <begin position="257"/>
        <end position="267"/>
    </location>
</feature>
<comment type="similarity">
    <text evidence="2">Belongs to the IQD family.</text>
</comment>
<feature type="compositionally biased region" description="Polar residues" evidence="4">
    <location>
        <begin position="518"/>
        <end position="530"/>
    </location>
</feature>
<feature type="region of interest" description="Disordered" evidence="4">
    <location>
        <begin position="495"/>
        <end position="566"/>
    </location>
</feature>
<feature type="region of interest" description="Disordered" evidence="4">
    <location>
        <begin position="447"/>
        <end position="481"/>
    </location>
</feature>
<dbReference type="InterPro" id="IPR000048">
    <property type="entry name" value="IQ_motif_EF-hand-BS"/>
</dbReference>
<dbReference type="GO" id="GO:0005516">
    <property type="term" value="F:calmodulin binding"/>
    <property type="evidence" value="ECO:0007669"/>
    <property type="project" value="UniProtKB-KW"/>
</dbReference>
<dbReference type="EMBL" id="OIVN01003968">
    <property type="protein sequence ID" value="SPD14642.1"/>
    <property type="molecule type" value="Genomic_DNA"/>
</dbReference>
<protein>
    <recommendedName>
        <fullName evidence="5">DUF4005 domain-containing protein</fullName>
    </recommendedName>
</protein>
<evidence type="ECO:0000256" key="3">
    <source>
        <dbReference type="ARBA" id="ARBA00024378"/>
    </source>
</evidence>
<evidence type="ECO:0000256" key="1">
    <source>
        <dbReference type="ARBA" id="ARBA00022860"/>
    </source>
</evidence>
<comment type="subunit">
    <text evidence="3">Binds to multiple calmodulin (CaM) in the presence of Ca(2+) and CaM-like proteins.</text>
</comment>
<evidence type="ECO:0000313" key="6">
    <source>
        <dbReference type="EMBL" id="SPD14642.1"/>
    </source>
</evidence>
<name>A0A2N9HQV9_FAGSY</name>
<evidence type="ECO:0000256" key="4">
    <source>
        <dbReference type="SAM" id="MobiDB-lite"/>
    </source>
</evidence>
<sequence>MGKSPGKWIKTILFGKKPSKSSFLKKSATNKEATIACKAVPGDLAANPSVISDVALHTSNRIEENSEKGVTVNLAHDAVVSIPGKQGACTEGTTGLDSADSAEIAKQEQAATKAQAAFRGYLARRAFHALKGIIRLQALIRGHLVRRQAVATLRCVQGIVKLQAHIRGRKVRLSVCGLEVQKGCSLDVTQAKPFELRTTTRLEKLSANAFICKLLASSPTAMPLSFHYDPVEPNSAWDWLERWSSSQFWGPLSLQKRVPDAKPHRQQDSIQTGETEPSRVKRGVRKVPTVNVENNSLHPTSESEKPRRYLRKAIAHQAEPVQEQTPDVLDRVKRNLRKVAVSNSVAPDRSEAVTEKPKLNMRKVSSTTVSDAPHKGVINSSEKVNDPIVVVSKDTKQSEVEIPPEPLALEETVDMLHDDHPAGEQIPQETVEKVDNIPVVNEELNTKEDHISKENQRSRRRSFPVKQEYPENVSQNTPTVPSYMAATESAKAKLRAQGSPRFGQDEIENGFIRRHSLPASTNGKLSSMSPRVQRLVQPNGKGGIKSDRSLSSSKDEDKVARPGWRR</sequence>
<dbReference type="AlphaFoldDB" id="A0A2N9HQV9"/>
<dbReference type="PROSITE" id="PS50096">
    <property type="entry name" value="IQ"/>
    <property type="match status" value="2"/>
</dbReference>
<dbReference type="SMART" id="SM00015">
    <property type="entry name" value="IQ"/>
    <property type="match status" value="3"/>
</dbReference>
<dbReference type="CDD" id="cd23767">
    <property type="entry name" value="IQCD"/>
    <property type="match status" value="1"/>
</dbReference>
<reference evidence="6" key="1">
    <citation type="submission" date="2018-02" db="EMBL/GenBank/DDBJ databases">
        <authorList>
            <person name="Cohen D.B."/>
            <person name="Kent A.D."/>
        </authorList>
    </citation>
    <scope>NUCLEOTIDE SEQUENCE</scope>
</reference>
<keyword evidence="1" id="KW-0112">Calmodulin-binding</keyword>
<dbReference type="Pfam" id="PF13178">
    <property type="entry name" value="DUF4005"/>
    <property type="match status" value="1"/>
</dbReference>
<organism evidence="6">
    <name type="scientific">Fagus sylvatica</name>
    <name type="common">Beechnut</name>
    <dbReference type="NCBI Taxonomy" id="28930"/>
    <lineage>
        <taxon>Eukaryota</taxon>
        <taxon>Viridiplantae</taxon>
        <taxon>Streptophyta</taxon>
        <taxon>Embryophyta</taxon>
        <taxon>Tracheophyta</taxon>
        <taxon>Spermatophyta</taxon>
        <taxon>Magnoliopsida</taxon>
        <taxon>eudicotyledons</taxon>
        <taxon>Gunneridae</taxon>
        <taxon>Pentapetalae</taxon>
        <taxon>rosids</taxon>
        <taxon>fabids</taxon>
        <taxon>Fagales</taxon>
        <taxon>Fagaceae</taxon>
        <taxon>Fagus</taxon>
    </lineage>
</organism>
<evidence type="ECO:0000256" key="2">
    <source>
        <dbReference type="ARBA" id="ARBA00024341"/>
    </source>
</evidence>
<feature type="domain" description="DUF4005" evidence="5">
    <location>
        <begin position="470"/>
        <end position="546"/>
    </location>
</feature>
<accession>A0A2N9HQV9</accession>
<feature type="region of interest" description="Disordered" evidence="4">
    <location>
        <begin position="256"/>
        <end position="306"/>
    </location>
</feature>
<feature type="compositionally biased region" description="Basic and acidic residues" evidence="4">
    <location>
        <begin position="447"/>
        <end position="457"/>
    </location>
</feature>
<feature type="compositionally biased region" description="Basic and acidic residues" evidence="4">
    <location>
        <begin position="544"/>
        <end position="560"/>
    </location>
</feature>
<dbReference type="Pfam" id="PF00612">
    <property type="entry name" value="IQ"/>
    <property type="match status" value="3"/>
</dbReference>
<proteinExistence type="inferred from homology"/>
<dbReference type="PANTHER" id="PTHR32295:SF279">
    <property type="entry name" value="PROTEIN IQ-DOMAIN 31-LIKE"/>
    <property type="match status" value="1"/>
</dbReference>
<gene>
    <name evidence="6" type="ORF">FSB_LOCUS42524</name>
</gene>